<keyword evidence="2" id="KW-1185">Reference proteome</keyword>
<comment type="caution">
    <text evidence="1">The sequence shown here is derived from an EMBL/GenBank/DDBJ whole genome shotgun (WGS) entry which is preliminary data.</text>
</comment>
<dbReference type="AlphaFoldDB" id="A0A6G0TR06"/>
<sequence length="244" mass="28355">MYGQKYLRTLISVITTVYSIIGQLLTIEQNKYKIIINNSLDSFLAFERSKECINFTMMCVCFVFQKRSTSLYNISIHLDYINKGSLVVTIYKKKVDTTCNLQIRFKVPYFKDLSCCPDISFRDAKLSHINNNSDISHSTTNVVPDYFYILKIIKIKIFSNLFVLHCISDIEINYRSISIILKSQCHILSIILSQILTLRGSFFQISNNIVSFIYFLDASKHHFGTRYLIRKLVNLQDISTPYIS</sequence>
<dbReference type="Proteomes" id="UP000475862">
    <property type="component" value="Unassembled WGS sequence"/>
</dbReference>
<evidence type="ECO:0000313" key="2">
    <source>
        <dbReference type="Proteomes" id="UP000475862"/>
    </source>
</evidence>
<organism evidence="1 2">
    <name type="scientific">Aphis glycines</name>
    <name type="common">Soybean aphid</name>
    <dbReference type="NCBI Taxonomy" id="307491"/>
    <lineage>
        <taxon>Eukaryota</taxon>
        <taxon>Metazoa</taxon>
        <taxon>Ecdysozoa</taxon>
        <taxon>Arthropoda</taxon>
        <taxon>Hexapoda</taxon>
        <taxon>Insecta</taxon>
        <taxon>Pterygota</taxon>
        <taxon>Neoptera</taxon>
        <taxon>Paraneoptera</taxon>
        <taxon>Hemiptera</taxon>
        <taxon>Sternorrhyncha</taxon>
        <taxon>Aphidomorpha</taxon>
        <taxon>Aphidoidea</taxon>
        <taxon>Aphididae</taxon>
        <taxon>Aphidini</taxon>
        <taxon>Aphis</taxon>
        <taxon>Aphis</taxon>
    </lineage>
</organism>
<reference evidence="1 2" key="1">
    <citation type="submission" date="2019-08" db="EMBL/GenBank/DDBJ databases">
        <title>The genome of the soybean aphid Biotype 1, its phylome, world population structure and adaptation to the North American continent.</title>
        <authorList>
            <person name="Giordano R."/>
            <person name="Donthu R.K."/>
            <person name="Hernandez A.G."/>
            <person name="Wright C.L."/>
            <person name="Zimin A.V."/>
        </authorList>
    </citation>
    <scope>NUCLEOTIDE SEQUENCE [LARGE SCALE GENOMIC DNA]</scope>
    <source>
        <tissue evidence="1">Whole aphids</tissue>
    </source>
</reference>
<gene>
    <name evidence="1" type="ORF">AGLY_006225</name>
</gene>
<name>A0A6G0TR06_APHGL</name>
<accession>A0A6G0TR06</accession>
<protein>
    <submittedName>
        <fullName evidence="1">Uncharacterized protein</fullName>
    </submittedName>
</protein>
<dbReference type="EMBL" id="VYZN01000018">
    <property type="protein sequence ID" value="KAE9537202.1"/>
    <property type="molecule type" value="Genomic_DNA"/>
</dbReference>
<proteinExistence type="predicted"/>
<evidence type="ECO:0000313" key="1">
    <source>
        <dbReference type="EMBL" id="KAE9537202.1"/>
    </source>
</evidence>